<comment type="caution">
    <text evidence="2">The sequence shown here is derived from an EMBL/GenBank/DDBJ whole genome shotgun (WGS) entry which is preliminary data.</text>
</comment>
<dbReference type="AlphaFoldDB" id="A0A2S9YXC5"/>
<dbReference type="RefSeq" id="WP_146157247.1">
    <property type="nucleotide sequence ID" value="NZ_PVNL01000013.1"/>
</dbReference>
<evidence type="ECO:0000313" key="2">
    <source>
        <dbReference type="EMBL" id="PRQ09741.1"/>
    </source>
</evidence>
<reference evidence="2 3" key="1">
    <citation type="submission" date="2018-03" db="EMBL/GenBank/DDBJ databases">
        <title>Draft Genome Sequences of the Obligatory Marine Myxobacteria Enhygromyxa salina SWB007.</title>
        <authorList>
            <person name="Poehlein A."/>
            <person name="Moghaddam J.A."/>
            <person name="Harms H."/>
            <person name="Alanjari M."/>
            <person name="Koenig G.M."/>
            <person name="Daniel R."/>
            <person name="Schaeberle T.F."/>
        </authorList>
    </citation>
    <scope>NUCLEOTIDE SEQUENCE [LARGE SCALE GENOMIC DNA]</scope>
    <source>
        <strain evidence="2 3">SWB007</strain>
    </source>
</reference>
<protein>
    <recommendedName>
        <fullName evidence="4">Lipoprotein</fullName>
    </recommendedName>
</protein>
<sequence>MRARLALLATSLVFVANAGCGYPVFFSLDDELAADPVVLGPDLLARSYEISVCVTGGEFDDPSLSLTLHFDLDSNIAGELGVHAGGLTRDLAEYPELDLDPDNCEPMEVTFLVTDPDIASEQAIPWRATASVWSYDKKFKQSGEIELEIVDLDG</sequence>
<name>A0A2S9YXC5_9BACT</name>
<proteinExistence type="predicted"/>
<gene>
    <name evidence="2" type="ORF">ENSA7_04960</name>
</gene>
<dbReference type="Proteomes" id="UP000238823">
    <property type="component" value="Unassembled WGS sequence"/>
</dbReference>
<evidence type="ECO:0000256" key="1">
    <source>
        <dbReference type="SAM" id="SignalP"/>
    </source>
</evidence>
<dbReference type="EMBL" id="PVNL01000013">
    <property type="protein sequence ID" value="PRQ09741.1"/>
    <property type="molecule type" value="Genomic_DNA"/>
</dbReference>
<organism evidence="2 3">
    <name type="scientific">Enhygromyxa salina</name>
    <dbReference type="NCBI Taxonomy" id="215803"/>
    <lineage>
        <taxon>Bacteria</taxon>
        <taxon>Pseudomonadati</taxon>
        <taxon>Myxococcota</taxon>
        <taxon>Polyangia</taxon>
        <taxon>Nannocystales</taxon>
        <taxon>Nannocystaceae</taxon>
        <taxon>Enhygromyxa</taxon>
    </lineage>
</organism>
<accession>A0A2S9YXC5</accession>
<keyword evidence="1" id="KW-0732">Signal</keyword>
<evidence type="ECO:0008006" key="4">
    <source>
        <dbReference type="Google" id="ProtNLM"/>
    </source>
</evidence>
<evidence type="ECO:0000313" key="3">
    <source>
        <dbReference type="Proteomes" id="UP000238823"/>
    </source>
</evidence>
<feature type="chain" id="PRO_5015497838" description="Lipoprotein" evidence="1">
    <location>
        <begin position="19"/>
        <end position="154"/>
    </location>
</feature>
<feature type="signal peptide" evidence="1">
    <location>
        <begin position="1"/>
        <end position="18"/>
    </location>
</feature>